<evidence type="ECO:0000313" key="2">
    <source>
        <dbReference type="Proteomes" id="UP001153636"/>
    </source>
</evidence>
<evidence type="ECO:0000313" key="1">
    <source>
        <dbReference type="EMBL" id="CAH1110606.1"/>
    </source>
</evidence>
<proteinExistence type="predicted"/>
<reference evidence="1" key="1">
    <citation type="submission" date="2022-01" db="EMBL/GenBank/DDBJ databases">
        <authorList>
            <person name="King R."/>
        </authorList>
    </citation>
    <scope>NUCLEOTIDE SEQUENCE</scope>
</reference>
<dbReference type="Proteomes" id="UP001153636">
    <property type="component" value="Chromosome 5"/>
</dbReference>
<keyword evidence="2" id="KW-1185">Reference proteome</keyword>
<protein>
    <submittedName>
        <fullName evidence="1">Uncharacterized protein</fullName>
    </submittedName>
</protein>
<organism evidence="1 2">
    <name type="scientific">Psylliodes chrysocephalus</name>
    <dbReference type="NCBI Taxonomy" id="3402493"/>
    <lineage>
        <taxon>Eukaryota</taxon>
        <taxon>Metazoa</taxon>
        <taxon>Ecdysozoa</taxon>
        <taxon>Arthropoda</taxon>
        <taxon>Hexapoda</taxon>
        <taxon>Insecta</taxon>
        <taxon>Pterygota</taxon>
        <taxon>Neoptera</taxon>
        <taxon>Endopterygota</taxon>
        <taxon>Coleoptera</taxon>
        <taxon>Polyphaga</taxon>
        <taxon>Cucujiformia</taxon>
        <taxon>Chrysomeloidea</taxon>
        <taxon>Chrysomelidae</taxon>
        <taxon>Galerucinae</taxon>
        <taxon>Alticini</taxon>
        <taxon>Psylliodes</taxon>
    </lineage>
</organism>
<sequence length="113" mass="13414">MARVSYLILWNQNVNSIKIEQLDVPMYPELHSTEIILDCVYSMAENENTDLLTVKWFFNYQPWPVYQWIANYKPMESAKLKKLQESCINLRDARRLRPQAGRWWPTSYATSGP</sequence>
<accession>A0A9P0D689</accession>
<dbReference type="EMBL" id="OV651817">
    <property type="protein sequence ID" value="CAH1110606.1"/>
    <property type="molecule type" value="Genomic_DNA"/>
</dbReference>
<gene>
    <name evidence="1" type="ORF">PSYICH_LOCUS11351</name>
</gene>
<dbReference type="AlphaFoldDB" id="A0A9P0D689"/>
<name>A0A9P0D689_9CUCU</name>
<dbReference type="OrthoDB" id="6478865at2759"/>